<evidence type="ECO:0000313" key="1">
    <source>
        <dbReference type="EMBL" id="MBM6856531.1"/>
    </source>
</evidence>
<proteinExistence type="predicted"/>
<evidence type="ECO:0000313" key="2">
    <source>
        <dbReference type="Proteomes" id="UP000698924"/>
    </source>
</evidence>
<dbReference type="AlphaFoldDB" id="A0AA41D7B0"/>
<name>A0AA41D7B0_9BACT</name>
<gene>
    <name evidence="1" type="ORF">H6D15_02745</name>
</gene>
<dbReference type="Proteomes" id="UP000698924">
    <property type="component" value="Unassembled WGS sequence"/>
</dbReference>
<comment type="caution">
    <text evidence="1">The sequence shown here is derived from an EMBL/GenBank/DDBJ whole genome shotgun (WGS) entry which is preliminary data.</text>
</comment>
<dbReference type="EMBL" id="JACJMO010000002">
    <property type="protein sequence ID" value="MBM6856531.1"/>
    <property type="molecule type" value="Genomic_DNA"/>
</dbReference>
<evidence type="ECO:0008006" key="3">
    <source>
        <dbReference type="Google" id="ProtNLM"/>
    </source>
</evidence>
<dbReference type="Pfam" id="PF18742">
    <property type="entry name" value="DpnII-MboI"/>
    <property type="match status" value="1"/>
</dbReference>
<organism evidence="1 2">
    <name type="scientific">Caecibacteroides pullorum</name>
    <dbReference type="NCBI Taxonomy" id="2725562"/>
    <lineage>
        <taxon>Bacteria</taxon>
        <taxon>Pseudomonadati</taxon>
        <taxon>Bacteroidota</taxon>
        <taxon>Bacteroidia</taxon>
        <taxon>Bacteroidales</taxon>
        <taxon>Bacteroidaceae</taxon>
        <taxon>Caecibacteroides</taxon>
    </lineage>
</organism>
<reference evidence="1 2" key="1">
    <citation type="journal article" date="2021" name="Sci. Rep.">
        <title>The distribution of antibiotic resistance genes in chicken gut microbiota commensals.</title>
        <authorList>
            <person name="Juricova H."/>
            <person name="Matiasovicova J."/>
            <person name="Kubasova T."/>
            <person name="Cejkova D."/>
            <person name="Rychlik I."/>
        </authorList>
    </citation>
    <scope>NUCLEOTIDE SEQUENCE [LARGE SCALE GENOMIC DNA]</scope>
    <source>
        <strain evidence="1 2">An421</strain>
    </source>
</reference>
<keyword evidence="2" id="KW-1185">Reference proteome</keyword>
<sequence>MLRGMITEVELREDDRTSCREDAVSVIRNICDRFHLVVRQLRKRHEDRPALDVDDEYDVQDLLHALLRLHFDDVRAEECTPSYAGSASRMDFLLKSEKIVIEVKKTRKGLGAKEVGEQLMIDKERYAAHPDLGTLICFVYDPENRIANPVGIENDLSRDTERFKVIVLIRPK</sequence>
<protein>
    <recommendedName>
        <fullName evidence="3">Malate dehydrogenase</fullName>
    </recommendedName>
</protein>
<accession>A0AA41D7B0</accession>